<evidence type="ECO:0000256" key="4">
    <source>
        <dbReference type="ARBA" id="ARBA00023002"/>
    </source>
</evidence>
<dbReference type="GO" id="GO:0043065">
    <property type="term" value="P:positive regulation of apoptotic process"/>
    <property type="evidence" value="ECO:0007669"/>
    <property type="project" value="TreeGrafter"/>
</dbReference>
<dbReference type="OrthoDB" id="3244603at2759"/>
<dbReference type="EMBL" id="BEZZ01000126">
    <property type="protein sequence ID" value="GCC26504.1"/>
    <property type="molecule type" value="Genomic_DNA"/>
</dbReference>
<accession>A0A401S7X8</accession>
<comment type="catalytic activity">
    <reaction evidence="12">
        <text>menaquinone-4 + NADH + H(+) = menaquinol-4 + NAD(+)</text>
        <dbReference type="Rhea" id="RHEA:74079"/>
        <dbReference type="ChEBI" id="CHEBI:15378"/>
        <dbReference type="ChEBI" id="CHEBI:57540"/>
        <dbReference type="ChEBI" id="CHEBI:57945"/>
        <dbReference type="ChEBI" id="CHEBI:78277"/>
        <dbReference type="ChEBI" id="CHEBI:193091"/>
    </reaction>
    <physiologicalReaction direction="left-to-right" evidence="12">
        <dbReference type="Rhea" id="RHEA:74080"/>
    </physiologicalReaction>
</comment>
<evidence type="ECO:0000256" key="1">
    <source>
        <dbReference type="ARBA" id="ARBA00006442"/>
    </source>
</evidence>
<evidence type="ECO:0000256" key="5">
    <source>
        <dbReference type="ARBA" id="ARBA00037027"/>
    </source>
</evidence>
<protein>
    <recommendedName>
        <fullName evidence="6">Ferroptosis suppressor protein 1</fullName>
    </recommendedName>
    <alternativeName>
        <fullName evidence="7">Apoptosis-inducing factor homologous mitochondrion-associated inducer of death</fullName>
    </alternativeName>
    <alternativeName>
        <fullName evidence="8">p53-responsive gene 3 protein</fullName>
    </alternativeName>
</protein>
<evidence type="ECO:0000256" key="12">
    <source>
        <dbReference type="ARBA" id="ARBA00049479"/>
    </source>
</evidence>
<comment type="cofactor">
    <cofactor evidence="5">
        <name>6-hydroxy-FAD</name>
        <dbReference type="ChEBI" id="CHEBI:60470"/>
    </cofactor>
</comment>
<gene>
    <name evidence="15" type="ORF">chiPu_0004921</name>
</gene>
<evidence type="ECO:0000259" key="14">
    <source>
        <dbReference type="Pfam" id="PF07992"/>
    </source>
</evidence>
<dbReference type="Pfam" id="PF07992">
    <property type="entry name" value="Pyr_redox_2"/>
    <property type="match status" value="1"/>
</dbReference>
<evidence type="ECO:0000256" key="2">
    <source>
        <dbReference type="ARBA" id="ARBA00022630"/>
    </source>
</evidence>
<dbReference type="PRINTS" id="PR00411">
    <property type="entry name" value="PNDRDTASEI"/>
</dbReference>
<dbReference type="OMA" id="WRSKYEK"/>
<dbReference type="PANTHER" id="PTHR43735">
    <property type="entry name" value="APOPTOSIS-INDUCING FACTOR 1"/>
    <property type="match status" value="1"/>
</dbReference>
<keyword evidence="3" id="KW-0274">FAD</keyword>
<dbReference type="STRING" id="137246.A0A401S7X8"/>
<evidence type="ECO:0000256" key="11">
    <source>
        <dbReference type="ARBA" id="ARBA00049275"/>
    </source>
</evidence>
<evidence type="ECO:0000256" key="13">
    <source>
        <dbReference type="ARBA" id="ARBA00057036"/>
    </source>
</evidence>
<organism evidence="15 16">
    <name type="scientific">Chiloscyllium punctatum</name>
    <name type="common">Brownbanded bambooshark</name>
    <name type="synonym">Hemiscyllium punctatum</name>
    <dbReference type="NCBI Taxonomy" id="137246"/>
    <lineage>
        <taxon>Eukaryota</taxon>
        <taxon>Metazoa</taxon>
        <taxon>Chordata</taxon>
        <taxon>Craniata</taxon>
        <taxon>Vertebrata</taxon>
        <taxon>Chondrichthyes</taxon>
        <taxon>Elasmobranchii</taxon>
        <taxon>Galeomorphii</taxon>
        <taxon>Galeoidea</taxon>
        <taxon>Orectolobiformes</taxon>
        <taxon>Hemiscylliidae</taxon>
        <taxon>Chiloscyllium</taxon>
    </lineage>
</organism>
<evidence type="ECO:0000256" key="7">
    <source>
        <dbReference type="ARBA" id="ARBA00041541"/>
    </source>
</evidence>
<dbReference type="GO" id="GO:0004174">
    <property type="term" value="F:electron-transferring-flavoprotein dehydrogenase activity"/>
    <property type="evidence" value="ECO:0007669"/>
    <property type="project" value="TreeGrafter"/>
</dbReference>
<dbReference type="SUPFAM" id="SSF51905">
    <property type="entry name" value="FAD/NAD(P)-binding domain"/>
    <property type="match status" value="1"/>
</dbReference>
<dbReference type="FunFam" id="3.50.50.100:FF:000006">
    <property type="entry name" value="apoptosis-inducing factor 2"/>
    <property type="match status" value="1"/>
</dbReference>
<dbReference type="AlphaFoldDB" id="A0A401S7X8"/>
<dbReference type="PRINTS" id="PR00368">
    <property type="entry name" value="FADPNR"/>
</dbReference>
<comment type="function">
    <text evidence="13">Putative FAD-dependent oxidoreductase.</text>
</comment>
<dbReference type="Gene3D" id="3.50.50.100">
    <property type="match status" value="1"/>
</dbReference>
<evidence type="ECO:0000256" key="10">
    <source>
        <dbReference type="ARBA" id="ARBA00049236"/>
    </source>
</evidence>
<comment type="similarity">
    <text evidence="1">Belongs to the FAD-dependent oxidoreductase family.</text>
</comment>
<dbReference type="GO" id="GO:0008637">
    <property type="term" value="P:apoptotic mitochondrial changes"/>
    <property type="evidence" value="ECO:0007669"/>
    <property type="project" value="TreeGrafter"/>
</dbReference>
<dbReference type="InterPro" id="IPR036188">
    <property type="entry name" value="FAD/NAD-bd_sf"/>
</dbReference>
<evidence type="ECO:0000256" key="3">
    <source>
        <dbReference type="ARBA" id="ARBA00022827"/>
    </source>
</evidence>
<keyword evidence="16" id="KW-1185">Reference proteome</keyword>
<proteinExistence type="inferred from homology"/>
<keyword evidence="2" id="KW-0285">Flavoprotein</keyword>
<evidence type="ECO:0000256" key="9">
    <source>
        <dbReference type="ARBA" id="ARBA00048412"/>
    </source>
</evidence>
<evidence type="ECO:0000256" key="8">
    <source>
        <dbReference type="ARBA" id="ARBA00042318"/>
    </source>
</evidence>
<comment type="catalytic activity">
    <reaction evidence="11">
        <text>phylloquinone + NADH + H(+) = phylloquinol + NAD(+)</text>
        <dbReference type="Rhea" id="RHEA:74075"/>
        <dbReference type="ChEBI" id="CHEBI:15378"/>
        <dbReference type="ChEBI" id="CHEBI:18067"/>
        <dbReference type="ChEBI" id="CHEBI:28433"/>
        <dbReference type="ChEBI" id="CHEBI:57540"/>
        <dbReference type="ChEBI" id="CHEBI:57945"/>
    </reaction>
    <physiologicalReaction direction="left-to-right" evidence="11">
        <dbReference type="Rhea" id="RHEA:74076"/>
    </physiologicalReaction>
</comment>
<dbReference type="GO" id="GO:0050660">
    <property type="term" value="F:flavin adenine dinucleotide binding"/>
    <property type="evidence" value="ECO:0007669"/>
    <property type="project" value="TreeGrafter"/>
</dbReference>
<dbReference type="InterPro" id="IPR023753">
    <property type="entry name" value="FAD/NAD-binding_dom"/>
</dbReference>
<evidence type="ECO:0000313" key="15">
    <source>
        <dbReference type="EMBL" id="GCC26504.1"/>
    </source>
</evidence>
<dbReference type="PANTHER" id="PTHR43735:SF3">
    <property type="entry name" value="FERROPTOSIS SUPPRESSOR PROTEIN 1"/>
    <property type="match status" value="1"/>
</dbReference>
<comment type="caution">
    <text evidence="15">The sequence shown here is derived from an EMBL/GenBank/DDBJ whole genome shotgun (WGS) entry which is preliminary data.</text>
</comment>
<comment type="catalytic activity">
    <reaction evidence="9">
        <text>menadione + NADH + H(+) = menadiol + NAD(+)</text>
        <dbReference type="Rhea" id="RHEA:69695"/>
        <dbReference type="ChEBI" id="CHEBI:6746"/>
        <dbReference type="ChEBI" id="CHEBI:15378"/>
        <dbReference type="ChEBI" id="CHEBI:28869"/>
        <dbReference type="ChEBI" id="CHEBI:57540"/>
        <dbReference type="ChEBI" id="CHEBI:57945"/>
    </reaction>
    <physiologicalReaction direction="left-to-right" evidence="9">
        <dbReference type="Rhea" id="RHEA:69696"/>
    </physiologicalReaction>
</comment>
<dbReference type="Proteomes" id="UP000287033">
    <property type="component" value="Unassembled WGS sequence"/>
</dbReference>
<comment type="catalytic activity">
    <reaction evidence="10">
        <text>ubiquinone-10 + NADH + H(+) = ubiquinol-10 + NAD(+)</text>
        <dbReference type="Rhea" id="RHEA:61984"/>
        <dbReference type="ChEBI" id="CHEBI:15378"/>
        <dbReference type="ChEBI" id="CHEBI:46245"/>
        <dbReference type="ChEBI" id="CHEBI:57540"/>
        <dbReference type="ChEBI" id="CHEBI:57945"/>
        <dbReference type="ChEBI" id="CHEBI:64183"/>
    </reaction>
    <physiologicalReaction direction="left-to-right" evidence="10">
        <dbReference type="Rhea" id="RHEA:61985"/>
    </physiologicalReaction>
</comment>
<sequence>MGARLSLDEADRVVIVGGGFGGIAAAKQLSYYRIPYTLIDIKHAFHHNMGALRASVQKGFAAKTFIPYHPTFKSNFKQGRVNDIDFEQQNVILESGEVIHYTYLILATGSTGPFPGKLIEPVSRETAIQMYEDLVKEIQKAESIVVVGGGLAGVELTAEIRTDYPDKEVTLIHSTYVLGDSEVLPSVRRGVKEILINKGAHLLLGQKVNNLSELTVNKVQKDTKVLTNKGQEIITDMVICCTGIKINSSSYANALKDKLNENDAIMVDENLNVKGMKTVFAIGDCANVNEHKSAYTAEFQALACVKNIVHGLKREPMEPYKPGAPYMLVTMGRNDGVGQMCGCNVGRFIVTYVKSKDLLVKTSWKKMGQRMPH</sequence>
<dbReference type="GO" id="GO:0005739">
    <property type="term" value="C:mitochondrion"/>
    <property type="evidence" value="ECO:0007669"/>
    <property type="project" value="TreeGrafter"/>
</dbReference>
<keyword evidence="4" id="KW-0560">Oxidoreductase</keyword>
<name>A0A401S7X8_CHIPU</name>
<feature type="domain" description="FAD/NAD(P)-binding" evidence="14">
    <location>
        <begin position="12"/>
        <end position="301"/>
    </location>
</feature>
<reference evidence="15 16" key="1">
    <citation type="journal article" date="2018" name="Nat. Ecol. Evol.">
        <title>Shark genomes provide insights into elasmobranch evolution and the origin of vertebrates.</title>
        <authorList>
            <person name="Hara Y"/>
            <person name="Yamaguchi K"/>
            <person name="Onimaru K"/>
            <person name="Kadota M"/>
            <person name="Koyanagi M"/>
            <person name="Keeley SD"/>
            <person name="Tatsumi K"/>
            <person name="Tanaka K"/>
            <person name="Motone F"/>
            <person name="Kageyama Y"/>
            <person name="Nozu R"/>
            <person name="Adachi N"/>
            <person name="Nishimura O"/>
            <person name="Nakagawa R"/>
            <person name="Tanegashima C"/>
            <person name="Kiyatake I"/>
            <person name="Matsumoto R"/>
            <person name="Murakumo K"/>
            <person name="Nishida K"/>
            <person name="Terakita A"/>
            <person name="Kuratani S"/>
            <person name="Sato K"/>
            <person name="Hyodo S Kuraku.S."/>
        </authorList>
    </citation>
    <scope>NUCLEOTIDE SEQUENCE [LARGE SCALE GENOMIC DNA]</scope>
</reference>
<evidence type="ECO:0000313" key="16">
    <source>
        <dbReference type="Proteomes" id="UP000287033"/>
    </source>
</evidence>
<evidence type="ECO:0000256" key="6">
    <source>
        <dbReference type="ARBA" id="ARBA00040253"/>
    </source>
</evidence>